<name>A0A1V4SQB3_RUMHU</name>
<sequence length="213" mass="23942">MEPIIRIENLSKTIKRNPIVEHMNLEIYQGDVFGLFGPSGAGKTTIVKLMAGKLTPTQGRIIINGYDIKTDKKEAVKCLGAVIDPPKFYNYLSGHRNLSISAGYTEGMDERIKEIIEIVGLNPVKDNKVSVYSLCMKQKLAIARAFLKRPKVLILDEPIHGMDLQGVVEIRNLIKELAYRENITLFLTSHIRDGIENICTRTASIYDGRLEIE</sequence>
<comment type="caution">
    <text evidence="6">The sequence shown here is derived from an EMBL/GenBank/DDBJ whole genome shotgun (WGS) entry which is preliminary data.</text>
</comment>
<evidence type="ECO:0000256" key="4">
    <source>
        <dbReference type="ARBA" id="ARBA00022840"/>
    </source>
</evidence>
<dbReference type="SMART" id="SM00382">
    <property type="entry name" value="AAA"/>
    <property type="match status" value="1"/>
</dbReference>
<keyword evidence="4 6" id="KW-0067">ATP-binding</keyword>
<dbReference type="GO" id="GO:0005524">
    <property type="term" value="F:ATP binding"/>
    <property type="evidence" value="ECO:0007669"/>
    <property type="project" value="UniProtKB-KW"/>
</dbReference>
<proteinExistence type="inferred from homology"/>
<dbReference type="InterPro" id="IPR003593">
    <property type="entry name" value="AAA+_ATPase"/>
</dbReference>
<evidence type="ECO:0000256" key="3">
    <source>
        <dbReference type="ARBA" id="ARBA00022741"/>
    </source>
</evidence>
<dbReference type="PANTHER" id="PTHR43335">
    <property type="entry name" value="ABC TRANSPORTER, ATP-BINDING PROTEIN"/>
    <property type="match status" value="1"/>
</dbReference>
<protein>
    <submittedName>
        <fullName evidence="6">Putative ABC transporter ATP-binding protein YxlF</fullName>
        <ecNumber evidence="6">3.6.3.-</ecNumber>
    </submittedName>
</protein>
<dbReference type="SUPFAM" id="SSF52540">
    <property type="entry name" value="P-loop containing nucleoside triphosphate hydrolases"/>
    <property type="match status" value="1"/>
</dbReference>
<dbReference type="EMBL" id="MZGX01000002">
    <property type="protein sequence ID" value="OPX45963.1"/>
    <property type="molecule type" value="Genomic_DNA"/>
</dbReference>
<dbReference type="PROSITE" id="PS50893">
    <property type="entry name" value="ABC_TRANSPORTER_2"/>
    <property type="match status" value="1"/>
</dbReference>
<keyword evidence="6" id="KW-0378">Hydrolase</keyword>
<dbReference type="RefSeq" id="WP_133051081.1">
    <property type="nucleotide sequence ID" value="NZ_MZGX01000002.1"/>
</dbReference>
<comment type="similarity">
    <text evidence="1">Belongs to the ABC transporter superfamily.</text>
</comment>
<dbReference type="AlphaFoldDB" id="A0A1V4SQB3"/>
<accession>A0A1V4SQB3</accession>
<dbReference type="Pfam" id="PF00005">
    <property type="entry name" value="ABC_tran"/>
    <property type="match status" value="1"/>
</dbReference>
<dbReference type="GO" id="GO:0016887">
    <property type="term" value="F:ATP hydrolysis activity"/>
    <property type="evidence" value="ECO:0007669"/>
    <property type="project" value="InterPro"/>
</dbReference>
<dbReference type="OrthoDB" id="9809205at2"/>
<dbReference type="EC" id="3.6.3.-" evidence="6"/>
<evidence type="ECO:0000259" key="5">
    <source>
        <dbReference type="PROSITE" id="PS50893"/>
    </source>
</evidence>
<evidence type="ECO:0000256" key="1">
    <source>
        <dbReference type="ARBA" id="ARBA00005417"/>
    </source>
</evidence>
<dbReference type="Gene3D" id="3.40.50.300">
    <property type="entry name" value="P-loop containing nucleotide triphosphate hydrolases"/>
    <property type="match status" value="1"/>
</dbReference>
<reference evidence="6 7" key="1">
    <citation type="submission" date="2017-03" db="EMBL/GenBank/DDBJ databases">
        <title>Genome sequence of Clostridium hungatei DSM 14427.</title>
        <authorList>
            <person name="Poehlein A."/>
            <person name="Daniel R."/>
        </authorList>
    </citation>
    <scope>NUCLEOTIDE SEQUENCE [LARGE SCALE GENOMIC DNA]</scope>
    <source>
        <strain evidence="6 7">DSM 14427</strain>
    </source>
</reference>
<dbReference type="InterPro" id="IPR027417">
    <property type="entry name" value="P-loop_NTPase"/>
</dbReference>
<organism evidence="6 7">
    <name type="scientific">Ruminiclostridium hungatei</name>
    <name type="common">Clostridium hungatei</name>
    <dbReference type="NCBI Taxonomy" id="48256"/>
    <lineage>
        <taxon>Bacteria</taxon>
        <taxon>Bacillati</taxon>
        <taxon>Bacillota</taxon>
        <taxon>Clostridia</taxon>
        <taxon>Eubacteriales</taxon>
        <taxon>Oscillospiraceae</taxon>
        <taxon>Ruminiclostridium</taxon>
    </lineage>
</organism>
<evidence type="ECO:0000313" key="7">
    <source>
        <dbReference type="Proteomes" id="UP000191554"/>
    </source>
</evidence>
<keyword evidence="3" id="KW-0547">Nucleotide-binding</keyword>
<keyword evidence="7" id="KW-1185">Reference proteome</keyword>
<dbReference type="STRING" id="48256.CLHUN_04380"/>
<dbReference type="Proteomes" id="UP000191554">
    <property type="component" value="Unassembled WGS sequence"/>
</dbReference>
<feature type="domain" description="ABC transporter" evidence="5">
    <location>
        <begin position="5"/>
        <end position="212"/>
    </location>
</feature>
<dbReference type="InterPro" id="IPR003439">
    <property type="entry name" value="ABC_transporter-like_ATP-bd"/>
</dbReference>
<gene>
    <name evidence="6" type="primary">yxlF_1</name>
    <name evidence="6" type="ORF">CLHUN_04380</name>
</gene>
<evidence type="ECO:0000313" key="6">
    <source>
        <dbReference type="EMBL" id="OPX45963.1"/>
    </source>
</evidence>
<evidence type="ECO:0000256" key="2">
    <source>
        <dbReference type="ARBA" id="ARBA00022448"/>
    </source>
</evidence>
<dbReference type="PANTHER" id="PTHR43335:SF4">
    <property type="entry name" value="ABC TRANSPORTER, ATP-BINDING PROTEIN"/>
    <property type="match status" value="1"/>
</dbReference>
<keyword evidence="2" id="KW-0813">Transport</keyword>